<dbReference type="PANTHER" id="PTHR32166">
    <property type="entry name" value="OSJNBA0013A04.12 PROTEIN"/>
    <property type="match status" value="1"/>
</dbReference>
<proteinExistence type="predicted"/>
<dbReference type="InterPro" id="IPR012337">
    <property type="entry name" value="RNaseH-like_sf"/>
</dbReference>
<sequence length="558" mass="63389">MNSRGFTVDDRSASSENSVLESTSCRETLECPRTSPTTGCDDSQIKEAKLHIGRFFYENGLDLSAVDSPSFQSMISLFSQMGVQWQVPTVEELKGWIFKDVMKEMKECVNEVRRSWAETGCSILLDGWTDANDRTLVNVLVDCPKSTVYLFSSDITDCVENMDAMQIFLVKVMAEVGIQNVVQIITYSSSVFMKEAGRQLMERYRPIFWTVSASYCIDLMLEKLCRVDLINKTLEKAKILTRFVHSHSIALRYLQDQTKGSGLIDSSRIRSIRPFLILENIVKKKETLNTMFSSSNSQSSILISTMEGRRAAELVGDHSFWNEASTILKGTIPLVRVIEWMNKSGKDHMGLIYKTIDQAKETIKECFENKSAYSPFWKTIDDVWNESLYSPLHSAGYYLNPNLLYSSNGLIDPEVLTGLYCCIVRAAADIRVQDRITVQMEQYRVAKGAMAAGVPQEQRSNVSPALWWSRYGGEFPELQRLAVRVLSQTCDGASKFQLSRSLAETLLIKGRNLDEQKWLRDMVFLRYNIQLQNFVPGNVVYNEPGLVDDWLADRNNVP</sequence>
<dbReference type="GO" id="GO:0046983">
    <property type="term" value="F:protein dimerization activity"/>
    <property type="evidence" value="ECO:0007669"/>
    <property type="project" value="InterPro"/>
</dbReference>
<feature type="domain" description="DUF659" evidence="2">
    <location>
        <begin position="88"/>
        <end position="238"/>
    </location>
</feature>
<protein>
    <recommendedName>
        <fullName evidence="6">DUF659 domain-containing protein</fullName>
    </recommendedName>
</protein>
<reference evidence="4" key="1">
    <citation type="submission" date="2018-01" db="EMBL/GenBank/DDBJ databases">
        <authorList>
            <person name="Mao J.F."/>
        </authorList>
    </citation>
    <scope>NUCLEOTIDE SEQUENCE</scope>
    <source>
        <strain evidence="4">Huo1</strain>
        <tissue evidence="4">Leaf</tissue>
    </source>
</reference>
<keyword evidence="5" id="KW-1185">Reference proteome</keyword>
<evidence type="ECO:0000256" key="1">
    <source>
        <dbReference type="SAM" id="MobiDB-lite"/>
    </source>
</evidence>
<dbReference type="InterPro" id="IPR007021">
    <property type="entry name" value="DUF659"/>
</dbReference>
<feature type="domain" description="HAT C-terminal dimerisation" evidence="3">
    <location>
        <begin position="458"/>
        <end position="527"/>
    </location>
</feature>
<evidence type="ECO:0000313" key="5">
    <source>
        <dbReference type="Proteomes" id="UP000298416"/>
    </source>
</evidence>
<dbReference type="Pfam" id="PF05699">
    <property type="entry name" value="Dimer_Tnp_hAT"/>
    <property type="match status" value="1"/>
</dbReference>
<dbReference type="Pfam" id="PF04937">
    <property type="entry name" value="DUF659"/>
    <property type="match status" value="1"/>
</dbReference>
<name>A0A8X8WAG0_SALSN</name>
<dbReference type="Proteomes" id="UP000298416">
    <property type="component" value="Unassembled WGS sequence"/>
</dbReference>
<dbReference type="AlphaFoldDB" id="A0A8X8WAG0"/>
<organism evidence="4">
    <name type="scientific">Salvia splendens</name>
    <name type="common">Scarlet sage</name>
    <dbReference type="NCBI Taxonomy" id="180675"/>
    <lineage>
        <taxon>Eukaryota</taxon>
        <taxon>Viridiplantae</taxon>
        <taxon>Streptophyta</taxon>
        <taxon>Embryophyta</taxon>
        <taxon>Tracheophyta</taxon>
        <taxon>Spermatophyta</taxon>
        <taxon>Magnoliopsida</taxon>
        <taxon>eudicotyledons</taxon>
        <taxon>Gunneridae</taxon>
        <taxon>Pentapetalae</taxon>
        <taxon>asterids</taxon>
        <taxon>lamiids</taxon>
        <taxon>Lamiales</taxon>
        <taxon>Lamiaceae</taxon>
        <taxon>Nepetoideae</taxon>
        <taxon>Mentheae</taxon>
        <taxon>Salviinae</taxon>
        <taxon>Salvia</taxon>
        <taxon>Salvia subgen. Calosphace</taxon>
        <taxon>core Calosphace</taxon>
    </lineage>
</organism>
<dbReference type="InterPro" id="IPR008906">
    <property type="entry name" value="HATC_C_dom"/>
</dbReference>
<accession>A0A8X8WAG0</accession>
<evidence type="ECO:0000259" key="2">
    <source>
        <dbReference type="Pfam" id="PF04937"/>
    </source>
</evidence>
<dbReference type="EMBL" id="PNBA02000019">
    <property type="protein sequence ID" value="KAG6391455.1"/>
    <property type="molecule type" value="Genomic_DNA"/>
</dbReference>
<evidence type="ECO:0000259" key="3">
    <source>
        <dbReference type="Pfam" id="PF05699"/>
    </source>
</evidence>
<evidence type="ECO:0008006" key="6">
    <source>
        <dbReference type="Google" id="ProtNLM"/>
    </source>
</evidence>
<feature type="region of interest" description="Disordered" evidence="1">
    <location>
        <begin position="1"/>
        <end position="21"/>
    </location>
</feature>
<dbReference type="SUPFAM" id="SSF53098">
    <property type="entry name" value="Ribonuclease H-like"/>
    <property type="match status" value="1"/>
</dbReference>
<reference evidence="4" key="2">
    <citation type="submission" date="2020-08" db="EMBL/GenBank/DDBJ databases">
        <title>Plant Genome Project.</title>
        <authorList>
            <person name="Zhang R.-G."/>
        </authorList>
    </citation>
    <scope>NUCLEOTIDE SEQUENCE</scope>
    <source>
        <strain evidence="4">Huo1</strain>
        <tissue evidence="4">Leaf</tissue>
    </source>
</reference>
<dbReference type="PANTHER" id="PTHR32166:SF63">
    <property type="entry name" value="HAT TRANSPOSON SUPERFAMILY PROTEIN"/>
    <property type="match status" value="1"/>
</dbReference>
<comment type="caution">
    <text evidence="4">The sequence shown here is derived from an EMBL/GenBank/DDBJ whole genome shotgun (WGS) entry which is preliminary data.</text>
</comment>
<evidence type="ECO:0000313" key="4">
    <source>
        <dbReference type="EMBL" id="KAG6391455.1"/>
    </source>
</evidence>
<gene>
    <name evidence="4" type="ORF">SASPL_149210</name>
</gene>
<dbReference type="OrthoDB" id="903855at2759"/>